<protein>
    <submittedName>
        <fullName evidence="1">Uncharacterized protein</fullName>
    </submittedName>
</protein>
<gene>
    <name evidence="1" type="ORF">ACH5RR_023102</name>
</gene>
<dbReference type="EMBL" id="JBJUIK010000010">
    <property type="protein sequence ID" value="KAL3516200.1"/>
    <property type="molecule type" value="Genomic_DNA"/>
</dbReference>
<keyword evidence="2" id="KW-1185">Reference proteome</keyword>
<reference evidence="1 2" key="1">
    <citation type="submission" date="2024-11" db="EMBL/GenBank/DDBJ databases">
        <title>A near-complete genome assembly of Cinchona calisaya.</title>
        <authorList>
            <person name="Lian D.C."/>
            <person name="Zhao X.W."/>
            <person name="Wei L."/>
        </authorList>
    </citation>
    <scope>NUCLEOTIDE SEQUENCE [LARGE SCALE GENOMIC DNA]</scope>
    <source>
        <tissue evidence="1">Nenye</tissue>
    </source>
</reference>
<accession>A0ABD2Z9N6</accession>
<evidence type="ECO:0000313" key="1">
    <source>
        <dbReference type="EMBL" id="KAL3516200.1"/>
    </source>
</evidence>
<organism evidence="1 2">
    <name type="scientific">Cinchona calisaya</name>
    <dbReference type="NCBI Taxonomy" id="153742"/>
    <lineage>
        <taxon>Eukaryota</taxon>
        <taxon>Viridiplantae</taxon>
        <taxon>Streptophyta</taxon>
        <taxon>Embryophyta</taxon>
        <taxon>Tracheophyta</taxon>
        <taxon>Spermatophyta</taxon>
        <taxon>Magnoliopsida</taxon>
        <taxon>eudicotyledons</taxon>
        <taxon>Gunneridae</taxon>
        <taxon>Pentapetalae</taxon>
        <taxon>asterids</taxon>
        <taxon>lamiids</taxon>
        <taxon>Gentianales</taxon>
        <taxon>Rubiaceae</taxon>
        <taxon>Cinchonoideae</taxon>
        <taxon>Cinchoneae</taxon>
        <taxon>Cinchona</taxon>
    </lineage>
</organism>
<comment type="caution">
    <text evidence="1">The sequence shown here is derived from an EMBL/GenBank/DDBJ whole genome shotgun (WGS) entry which is preliminary data.</text>
</comment>
<evidence type="ECO:0000313" key="2">
    <source>
        <dbReference type="Proteomes" id="UP001630127"/>
    </source>
</evidence>
<dbReference type="Proteomes" id="UP001630127">
    <property type="component" value="Unassembled WGS sequence"/>
</dbReference>
<sequence length="101" mass="11480">MNDPTSAIIPGSKFDTEIIVVDEDAPPKKFKMRLQPVFILVHIFLSNHNWMKMGLRMIPTMPIFAQPMQHVLAMHSVFSVTAIASKQHRKVALSIGERIQQ</sequence>
<proteinExistence type="predicted"/>
<dbReference type="AlphaFoldDB" id="A0ABD2Z9N6"/>
<name>A0ABD2Z9N6_9GENT</name>